<keyword evidence="3" id="KW-0548">Nucleotidyltransferase</keyword>
<feature type="compositionally biased region" description="Basic residues" evidence="1">
    <location>
        <begin position="52"/>
        <end position="63"/>
    </location>
</feature>
<reference evidence="3" key="2">
    <citation type="submission" date="2022-01" db="EMBL/GenBank/DDBJ databases">
        <authorList>
            <person name="Yamashiro T."/>
            <person name="Shiraishi A."/>
            <person name="Satake H."/>
            <person name="Nakayama K."/>
        </authorList>
    </citation>
    <scope>NUCLEOTIDE SEQUENCE</scope>
</reference>
<accession>A0ABQ4XYG5</accession>
<feature type="domain" description="RNase H type-1" evidence="2">
    <location>
        <begin position="337"/>
        <end position="389"/>
    </location>
</feature>
<dbReference type="EMBL" id="BQNB010009924">
    <property type="protein sequence ID" value="GJS70286.1"/>
    <property type="molecule type" value="Genomic_DNA"/>
</dbReference>
<dbReference type="InterPro" id="IPR002156">
    <property type="entry name" value="RNaseH_domain"/>
</dbReference>
<keyword evidence="4" id="KW-1185">Reference proteome</keyword>
<dbReference type="Proteomes" id="UP001151760">
    <property type="component" value="Unassembled WGS sequence"/>
</dbReference>
<dbReference type="PANTHER" id="PTHR48475">
    <property type="entry name" value="RIBONUCLEASE H"/>
    <property type="match status" value="1"/>
</dbReference>
<dbReference type="GO" id="GO:0003964">
    <property type="term" value="F:RNA-directed DNA polymerase activity"/>
    <property type="evidence" value="ECO:0007669"/>
    <property type="project" value="UniProtKB-KW"/>
</dbReference>
<protein>
    <submittedName>
        <fullName evidence="3">Reverse transcriptase domain-containing protein</fullName>
    </submittedName>
</protein>
<dbReference type="Gene3D" id="3.30.420.10">
    <property type="entry name" value="Ribonuclease H-like superfamily/Ribonuclease H"/>
    <property type="match status" value="1"/>
</dbReference>
<dbReference type="PANTHER" id="PTHR48475:SF2">
    <property type="entry name" value="RIBONUCLEASE H"/>
    <property type="match status" value="1"/>
</dbReference>
<comment type="caution">
    <text evidence="3">The sequence shown here is derived from an EMBL/GenBank/DDBJ whole genome shotgun (WGS) entry which is preliminary data.</text>
</comment>
<evidence type="ECO:0000313" key="3">
    <source>
        <dbReference type="EMBL" id="GJS70286.1"/>
    </source>
</evidence>
<name>A0ABQ4XYG5_9ASTR</name>
<evidence type="ECO:0000259" key="2">
    <source>
        <dbReference type="Pfam" id="PF13456"/>
    </source>
</evidence>
<keyword evidence="3" id="KW-0808">Transferase</keyword>
<gene>
    <name evidence="3" type="ORF">Tco_0703127</name>
</gene>
<dbReference type="InterPro" id="IPR012337">
    <property type="entry name" value="RNaseH-like_sf"/>
</dbReference>
<feature type="region of interest" description="Disordered" evidence="1">
    <location>
        <begin position="41"/>
        <end position="105"/>
    </location>
</feature>
<dbReference type="SUPFAM" id="SSF53098">
    <property type="entry name" value="Ribonuclease H-like"/>
    <property type="match status" value="1"/>
</dbReference>
<feature type="compositionally biased region" description="Basic and acidic residues" evidence="1">
    <location>
        <begin position="77"/>
        <end position="98"/>
    </location>
</feature>
<evidence type="ECO:0000256" key="1">
    <source>
        <dbReference type="SAM" id="MobiDB-lite"/>
    </source>
</evidence>
<reference evidence="3" key="1">
    <citation type="journal article" date="2022" name="Int. J. Mol. Sci.">
        <title>Draft Genome of Tanacetum Coccineum: Genomic Comparison of Closely Related Tanacetum-Family Plants.</title>
        <authorList>
            <person name="Yamashiro T."/>
            <person name="Shiraishi A."/>
            <person name="Nakayama K."/>
            <person name="Satake H."/>
        </authorList>
    </citation>
    <scope>NUCLEOTIDE SEQUENCE</scope>
</reference>
<evidence type="ECO:0000313" key="4">
    <source>
        <dbReference type="Proteomes" id="UP001151760"/>
    </source>
</evidence>
<keyword evidence="3" id="KW-0695">RNA-directed DNA polymerase</keyword>
<dbReference type="InterPro" id="IPR036397">
    <property type="entry name" value="RNaseH_sf"/>
</dbReference>
<feature type="region of interest" description="Disordered" evidence="1">
    <location>
        <begin position="287"/>
        <end position="315"/>
    </location>
</feature>
<dbReference type="Pfam" id="PF13456">
    <property type="entry name" value="RVT_3"/>
    <property type="match status" value="1"/>
</dbReference>
<organism evidence="3 4">
    <name type="scientific">Tanacetum coccineum</name>
    <dbReference type="NCBI Taxonomy" id="301880"/>
    <lineage>
        <taxon>Eukaryota</taxon>
        <taxon>Viridiplantae</taxon>
        <taxon>Streptophyta</taxon>
        <taxon>Embryophyta</taxon>
        <taxon>Tracheophyta</taxon>
        <taxon>Spermatophyta</taxon>
        <taxon>Magnoliopsida</taxon>
        <taxon>eudicotyledons</taxon>
        <taxon>Gunneridae</taxon>
        <taxon>Pentapetalae</taxon>
        <taxon>asterids</taxon>
        <taxon>campanulids</taxon>
        <taxon>Asterales</taxon>
        <taxon>Asteraceae</taxon>
        <taxon>Asteroideae</taxon>
        <taxon>Anthemideae</taxon>
        <taxon>Anthemidinae</taxon>
        <taxon>Tanacetum</taxon>
    </lineage>
</organism>
<feature type="compositionally biased region" description="Basic and acidic residues" evidence="1">
    <location>
        <begin position="300"/>
        <end position="315"/>
    </location>
</feature>
<sequence>MRNYYRSWRISMSMRRERKKSWRKYRQRLDLAESGRRALRQRISVSESRTISPRRQRRSRSPRHNPSVFTRLRRERSRSPRHDTRVKENQREDRVQKNRKERGVRRYIRATPIRRSGKLNGSLLKKDFHTKYKSESGNVLKEHGRHENPLRIRTSASQHPELTKDFTRNIPKTVERNDAGCPRLSLLKERHAGLKSRKEESSSGGDTRKGCHIEAEFQKKGGGAFRCQQRRKNKTRQRSLDIFAWTPTDMTGVPRQVAEHKLNVRKVLAMLGESGIMRDSYMIRLSNPEGDGYQESDNELGQKPEGKGQDDSVREEEPLPAWWTLFTDESSCIDGCGAGVILTDPEGVKFTYALRFKFETTNNEAEYEALIAGLRIAGKMGVKNLDVNVGLKIGSKNNGDTPFSLTYGTEAVIPAEIGMPTFRTAEVDVAENDEALEINLDLDRRKRGAKNN</sequence>
<proteinExistence type="predicted"/>